<sequence>MTDRNPGFDPADIHGSVSTDPHADADDTEDLPGNYRTPDGADSTQCSICSKPSPEAEVQCPFCAGESLIDPTVKNEQAVDEWSFGRVVLAVVKGNTRYHAQAVGSAAFAVSDDLATGTEATHATVKCRAAFDAEPASQLTDGWPFLPDIIRADRSVGQTLLDVADEQTDWERPDTEPRVFVEDGDGLTEYSQFEALATRIEESEGEYWLVPGIVQEYSVGDPASLEHRYYCVECQEPAPHSYAGRDGFDSAPVTGREIWTCDVCDHPRFLDLEEESSESGEERPREWLPDDVSYEDVHAVEPLPHEREFDQQITDYYERHERYPWE</sequence>
<dbReference type="RefSeq" id="WP_220581799.1">
    <property type="nucleotide sequence ID" value="NZ_RKLT01000016.1"/>
</dbReference>
<evidence type="ECO:0000313" key="3">
    <source>
        <dbReference type="Proteomes" id="UP001430455"/>
    </source>
</evidence>
<comment type="caution">
    <text evidence="2">The sequence shown here is derived from an EMBL/GenBank/DDBJ whole genome shotgun (WGS) entry which is preliminary data.</text>
</comment>
<proteinExistence type="predicted"/>
<dbReference type="Proteomes" id="UP001430455">
    <property type="component" value="Unassembled WGS sequence"/>
</dbReference>
<organism evidence="2 3">
    <name type="scientific">Haloarcula nitratireducens</name>
    <dbReference type="NCBI Taxonomy" id="2487749"/>
    <lineage>
        <taxon>Archaea</taxon>
        <taxon>Methanobacteriati</taxon>
        <taxon>Methanobacteriota</taxon>
        <taxon>Stenosarchaea group</taxon>
        <taxon>Halobacteria</taxon>
        <taxon>Halobacteriales</taxon>
        <taxon>Haloarculaceae</taxon>
        <taxon>Haloarcula</taxon>
    </lineage>
</organism>
<reference evidence="2 3" key="1">
    <citation type="submission" date="2021-06" db="EMBL/GenBank/DDBJ databases">
        <title>Halomicroarcula sp. a new haloarchaeum isolated from saline soil.</title>
        <authorList>
            <person name="Duran-Viseras A."/>
            <person name="Sanchez-Porro C."/>
            <person name="Ventosa A."/>
        </authorList>
    </citation>
    <scope>NUCLEOTIDE SEQUENCE [LARGE SCALE GENOMIC DNA]</scope>
    <source>
        <strain evidence="2 3">F27</strain>
    </source>
</reference>
<dbReference type="AlphaFoldDB" id="A0AAW4PHA0"/>
<dbReference type="EMBL" id="RKLT01000016">
    <property type="protein sequence ID" value="MBX0297209.1"/>
    <property type="molecule type" value="Genomic_DNA"/>
</dbReference>
<gene>
    <name evidence="2" type="ORF">EGH23_20235</name>
</gene>
<name>A0AAW4PHA0_9EURY</name>
<feature type="region of interest" description="Disordered" evidence="1">
    <location>
        <begin position="1"/>
        <end position="43"/>
    </location>
</feature>
<keyword evidence="3" id="KW-1185">Reference proteome</keyword>
<accession>A0AAW4PHA0</accession>
<evidence type="ECO:0000256" key="1">
    <source>
        <dbReference type="SAM" id="MobiDB-lite"/>
    </source>
</evidence>
<protein>
    <submittedName>
        <fullName evidence="2">Uncharacterized protein</fullName>
    </submittedName>
</protein>
<evidence type="ECO:0000313" key="2">
    <source>
        <dbReference type="EMBL" id="MBX0297209.1"/>
    </source>
</evidence>